<dbReference type="InterPro" id="IPR024973">
    <property type="entry name" value="ESPR"/>
</dbReference>
<sequence>MNKSYRSIWNPSLGCYVAAPESATAHSSGTSSARAVRSSCPARSRSVMALEPRILFDGAMLVTAVETDGEQAPESSAVENADTAEPDASEQPAATTGHTPATETSDDDTSEVAVTEETYEAAAQEVDAAAEEPPTPDTNASTDDDSDDDTDLATEPAPSARNEVVFVDGRVSDPGAFAADGREVVVLSTGQDGLTQIANALAGRTGVDAIHIVSHGSDGQLLLGSSAITADTIQTTQLTSLQLIGQALSADGDILIYACDYAAGADGLQAMDLIADITGADVAASTDATGHESLGGDWALEQSTGEIEAQSLDMASWEGELPAYTGDALATNLTLSGSATAVAPDTIRLTPNTGGQSGGAQSSFEIDLTEDFSLSFSVYLGTSDSGADGVTFIMHNDPDGALALGDTGGGLGAMGIANGVVIEFDTYNNGGPDLANDHTSIWDSDSGEVIVAAQDLGDIEDGTWYPVEVSWDAATETLSYSFNGVSMGSATGLLSAGRFGSGSTVHFGWTAATGGAMNEQAVRIDSFTGEVNFAPVATDDAFTVSEDGSTLLGQVLANDSDPEGGALSATPLNAVGSAGGSLGTDDSGNLVFLPGSSFDDLAAGETRDTTFTYTLHDEQGATATATITVTVQGANDAPDAQNDHYDVTEDGAYTLGSVRANDSDVDSSELWAEINTTEGSNGGTFTQDDAGNLIFIPGSAFDNLAAGETRDTSFSYVLHDSEGGQSSATVTVTVHGVNDAPVAEADQYVASEDAAMSLGRVTVNDTDVDGSELWADTSATGAGDQGGFFSFDDSGSLVFNPGTDFDDLGAGESRDTQFVYTLYDDLGASTTGTVTVTVLGANDNPVAQDDSFDADEDALQSLGSLTGNDSDADGDELQVVLPGVVTGSTGGRFWLDDSGSLIFDANGDFDDLASGDTRETSLTYSVTDGLGGSSEATVTVTVHGVTTDPGQDPPPQGGDETGVAPDSPTYPNQIVFVDARVPDPQAFALDGRELVILSTETDGLDQIASALAGRTGIEAIHIVSHGSEGTVTLGLGDINAGNVQAGQIQALQTIAQSLTVEADILIYACEFAGGQDGLNAMLLLSQYTQADVAASLFVTGSPTLGGNWSLEATVGSVEATALAPQNWNHLLDVPQAPQEPQVAPEQTQPQAPQRADATPVAKRFFLTPTDAAPQERSADGLRHMHTAAEPRALSLESPGTVRVQGLETVLRERVAAAQPLPSTDLAPALPQADAQAPATDTGLTPVWPVERPQIWSASQPWLDELAVQDAEADDAPQAAPGLRAQLSQWAQWGMGRPLTRAVARA</sequence>
<evidence type="ECO:0000313" key="3">
    <source>
        <dbReference type="EMBL" id="MFC3685152.1"/>
    </source>
</evidence>
<evidence type="ECO:0000313" key="4">
    <source>
        <dbReference type="Proteomes" id="UP001595729"/>
    </source>
</evidence>
<organism evidence="3 4">
    <name type="scientific">Hydrogenophaga luteola</name>
    <dbReference type="NCBI Taxonomy" id="1591122"/>
    <lineage>
        <taxon>Bacteria</taxon>
        <taxon>Pseudomonadati</taxon>
        <taxon>Pseudomonadota</taxon>
        <taxon>Betaproteobacteria</taxon>
        <taxon>Burkholderiales</taxon>
        <taxon>Comamonadaceae</taxon>
        <taxon>Hydrogenophaga</taxon>
    </lineage>
</organism>
<protein>
    <submittedName>
        <fullName evidence="3">DUF4347 domain-containing protein</fullName>
    </submittedName>
</protein>
<evidence type="ECO:0000256" key="1">
    <source>
        <dbReference type="SAM" id="MobiDB-lite"/>
    </source>
</evidence>
<dbReference type="InterPro" id="IPR025592">
    <property type="entry name" value="DUF4347"/>
</dbReference>
<dbReference type="Pfam" id="PF17963">
    <property type="entry name" value="Big_9"/>
    <property type="match status" value="2"/>
</dbReference>
<dbReference type="NCBIfam" id="NF012211">
    <property type="entry name" value="tand_rpt_95"/>
    <property type="match status" value="4"/>
</dbReference>
<dbReference type="PROSITE" id="PS50268">
    <property type="entry name" value="CADHERIN_2"/>
    <property type="match status" value="1"/>
</dbReference>
<feature type="region of interest" description="Disordered" evidence="1">
    <location>
        <begin position="67"/>
        <end position="159"/>
    </location>
</feature>
<dbReference type="EMBL" id="JBHRXX010000007">
    <property type="protein sequence ID" value="MFC3685152.1"/>
    <property type="molecule type" value="Genomic_DNA"/>
</dbReference>
<accession>A0ABV7W881</accession>
<feature type="compositionally biased region" description="Low complexity" evidence="1">
    <location>
        <begin position="111"/>
        <end position="127"/>
    </location>
</feature>
<gene>
    <name evidence="3" type="ORF">ACFOPI_16235</name>
</gene>
<dbReference type="SUPFAM" id="SSF49899">
    <property type="entry name" value="Concanavalin A-like lectins/glucanases"/>
    <property type="match status" value="1"/>
</dbReference>
<dbReference type="Gene3D" id="2.60.120.200">
    <property type="match status" value="1"/>
</dbReference>
<comment type="caution">
    <text evidence="3">The sequence shown here is derived from an EMBL/GenBank/DDBJ whole genome shotgun (WGS) entry which is preliminary data.</text>
</comment>
<dbReference type="InterPro" id="IPR002126">
    <property type="entry name" value="Cadherin-like_dom"/>
</dbReference>
<dbReference type="Pfam" id="PF14252">
    <property type="entry name" value="DUF4347"/>
    <property type="match status" value="2"/>
</dbReference>
<evidence type="ECO:0000259" key="2">
    <source>
        <dbReference type="PROSITE" id="PS50268"/>
    </source>
</evidence>
<feature type="compositionally biased region" description="Acidic residues" evidence="1">
    <location>
        <begin position="142"/>
        <end position="152"/>
    </location>
</feature>
<feature type="compositionally biased region" description="Polar residues" evidence="1">
    <location>
        <begin position="92"/>
        <end position="103"/>
    </location>
</feature>
<dbReference type="InterPro" id="IPR056573">
    <property type="entry name" value="Lectin_L-type_dom"/>
</dbReference>
<dbReference type="InterPro" id="IPR013320">
    <property type="entry name" value="ConA-like_dom_sf"/>
</dbReference>
<feature type="region of interest" description="Disordered" evidence="1">
    <location>
        <begin position="944"/>
        <end position="969"/>
    </location>
</feature>
<dbReference type="NCBIfam" id="TIGR01965">
    <property type="entry name" value="VCBS_repeat"/>
    <property type="match status" value="4"/>
</dbReference>
<name>A0ABV7W881_9BURK</name>
<feature type="compositionally biased region" description="Low complexity" evidence="1">
    <location>
        <begin position="1137"/>
        <end position="1153"/>
    </location>
</feature>
<dbReference type="InterPro" id="IPR010221">
    <property type="entry name" value="VCBS_dom"/>
</dbReference>
<dbReference type="CDD" id="cd01951">
    <property type="entry name" value="lectin_L-type"/>
    <property type="match status" value="1"/>
</dbReference>
<feature type="compositionally biased region" description="Low complexity" evidence="1">
    <location>
        <begin position="22"/>
        <end position="35"/>
    </location>
</feature>
<dbReference type="Pfam" id="PF13018">
    <property type="entry name" value="ESPR"/>
    <property type="match status" value="1"/>
</dbReference>
<feature type="region of interest" description="Disordered" evidence="1">
    <location>
        <begin position="1137"/>
        <end position="1156"/>
    </location>
</feature>
<reference evidence="4" key="1">
    <citation type="journal article" date="2019" name="Int. J. Syst. Evol. Microbiol.">
        <title>The Global Catalogue of Microorganisms (GCM) 10K type strain sequencing project: providing services to taxonomists for standard genome sequencing and annotation.</title>
        <authorList>
            <consortium name="The Broad Institute Genomics Platform"/>
            <consortium name="The Broad Institute Genome Sequencing Center for Infectious Disease"/>
            <person name="Wu L."/>
            <person name="Ma J."/>
        </authorList>
    </citation>
    <scope>NUCLEOTIDE SEQUENCE [LARGE SCALE GENOMIC DNA]</scope>
    <source>
        <strain evidence="4">KCTC 42501</strain>
    </source>
</reference>
<proteinExistence type="predicted"/>
<dbReference type="Pfam" id="PF17803">
    <property type="entry name" value="Cadherin_4"/>
    <property type="match status" value="1"/>
</dbReference>
<dbReference type="InterPro" id="IPR040853">
    <property type="entry name" value="RapA2_cadherin-like"/>
</dbReference>
<dbReference type="Pfam" id="PF18483">
    <property type="entry name" value="Lectin_L-type_dom"/>
    <property type="match status" value="1"/>
</dbReference>
<feature type="region of interest" description="Disordered" evidence="1">
    <location>
        <begin position="22"/>
        <end position="41"/>
    </location>
</feature>
<feature type="domain" description="Cadherin" evidence="2">
    <location>
        <begin position="758"/>
        <end position="847"/>
    </location>
</feature>
<keyword evidence="4" id="KW-1185">Reference proteome</keyword>
<dbReference type="Proteomes" id="UP001595729">
    <property type="component" value="Unassembled WGS sequence"/>
</dbReference>
<dbReference type="RefSeq" id="WP_382175915.1">
    <property type="nucleotide sequence ID" value="NZ_JBHRXX010000007.1"/>
</dbReference>